<dbReference type="InterPro" id="IPR000014">
    <property type="entry name" value="PAS"/>
</dbReference>
<dbReference type="GO" id="GO:0000155">
    <property type="term" value="F:phosphorelay sensor kinase activity"/>
    <property type="evidence" value="ECO:0007669"/>
    <property type="project" value="InterPro"/>
</dbReference>
<comment type="caution">
    <text evidence="6">Lacks conserved residue(s) required for the propagation of feature annotation.</text>
</comment>
<evidence type="ECO:0000259" key="8">
    <source>
        <dbReference type="PROSITE" id="PS50110"/>
    </source>
</evidence>
<keyword evidence="5 10" id="KW-0418">Kinase</keyword>
<dbReference type="InterPro" id="IPR013656">
    <property type="entry name" value="PAS_4"/>
</dbReference>
<dbReference type="SUPFAM" id="SSF55874">
    <property type="entry name" value="ATPase domain of HSP90 chaperone/DNA topoisomerase II/histidine kinase"/>
    <property type="match status" value="1"/>
</dbReference>
<dbReference type="PRINTS" id="PR00344">
    <property type="entry name" value="BCTRLSENSOR"/>
</dbReference>
<dbReference type="SMART" id="SM00387">
    <property type="entry name" value="HATPase_c"/>
    <property type="match status" value="1"/>
</dbReference>
<keyword evidence="3" id="KW-0597">Phosphoprotein</keyword>
<dbReference type="Pfam" id="PF02518">
    <property type="entry name" value="HATPase_c"/>
    <property type="match status" value="1"/>
</dbReference>
<dbReference type="STRING" id="45070.Lnau_2144"/>
<feature type="domain" description="PAC" evidence="9">
    <location>
        <begin position="204"/>
        <end position="256"/>
    </location>
</feature>
<evidence type="ECO:0000313" key="11">
    <source>
        <dbReference type="Proteomes" id="UP000054725"/>
    </source>
</evidence>
<evidence type="ECO:0000256" key="5">
    <source>
        <dbReference type="ARBA" id="ARBA00022777"/>
    </source>
</evidence>
<dbReference type="GO" id="GO:0009927">
    <property type="term" value="F:histidine phosphotransfer kinase activity"/>
    <property type="evidence" value="ECO:0007669"/>
    <property type="project" value="TreeGrafter"/>
</dbReference>
<comment type="caution">
    <text evidence="10">The sequence shown here is derived from an EMBL/GenBank/DDBJ whole genome shotgun (WGS) entry which is preliminary data.</text>
</comment>
<dbReference type="InterPro" id="IPR036890">
    <property type="entry name" value="HATPase_C_sf"/>
</dbReference>
<evidence type="ECO:0000256" key="1">
    <source>
        <dbReference type="ARBA" id="ARBA00000085"/>
    </source>
</evidence>
<dbReference type="InterPro" id="IPR011006">
    <property type="entry name" value="CheY-like_superfamily"/>
</dbReference>
<dbReference type="Gene3D" id="3.30.565.10">
    <property type="entry name" value="Histidine kinase-like ATPase, C-terminal domain"/>
    <property type="match status" value="1"/>
</dbReference>
<dbReference type="InterPro" id="IPR003661">
    <property type="entry name" value="HisK_dim/P_dom"/>
</dbReference>
<dbReference type="Gene3D" id="3.30.450.20">
    <property type="entry name" value="PAS domain"/>
    <property type="match status" value="1"/>
</dbReference>
<dbReference type="GO" id="GO:0005886">
    <property type="term" value="C:plasma membrane"/>
    <property type="evidence" value="ECO:0007669"/>
    <property type="project" value="TreeGrafter"/>
</dbReference>
<dbReference type="InterPro" id="IPR004358">
    <property type="entry name" value="Sig_transdc_His_kin-like_C"/>
</dbReference>
<dbReference type="Proteomes" id="UP000054725">
    <property type="component" value="Unassembled WGS sequence"/>
</dbReference>
<keyword evidence="4 10" id="KW-0808">Transferase</keyword>
<proteinExistence type="predicted"/>
<dbReference type="PANTHER" id="PTHR43047">
    <property type="entry name" value="TWO-COMPONENT HISTIDINE PROTEIN KINASE"/>
    <property type="match status" value="1"/>
</dbReference>
<evidence type="ECO:0000256" key="2">
    <source>
        <dbReference type="ARBA" id="ARBA00012438"/>
    </source>
</evidence>
<reference evidence="10 11" key="1">
    <citation type="submission" date="2015-11" db="EMBL/GenBank/DDBJ databases">
        <title>Genomic analysis of 38 Legionella species identifies large and diverse effector repertoires.</title>
        <authorList>
            <person name="Burstein D."/>
            <person name="Amaro F."/>
            <person name="Zusman T."/>
            <person name="Lifshitz Z."/>
            <person name="Cohen O."/>
            <person name="Gilbert J.A."/>
            <person name="Pupko T."/>
            <person name="Shuman H.A."/>
            <person name="Segal G."/>
        </authorList>
    </citation>
    <scope>NUCLEOTIDE SEQUENCE [LARGE SCALE GENOMIC DNA]</scope>
    <source>
        <strain evidence="10 11">ATCC 49506</strain>
    </source>
</reference>
<dbReference type="NCBIfam" id="TIGR00229">
    <property type="entry name" value="sensory_box"/>
    <property type="match status" value="1"/>
</dbReference>
<comment type="catalytic activity">
    <reaction evidence="1">
        <text>ATP + protein L-histidine = ADP + protein N-phospho-L-histidine.</text>
        <dbReference type="EC" id="2.7.13.3"/>
    </reaction>
</comment>
<dbReference type="InterPro" id="IPR000700">
    <property type="entry name" value="PAS-assoc_C"/>
</dbReference>
<dbReference type="EC" id="2.7.13.3" evidence="2"/>
<evidence type="ECO:0000259" key="9">
    <source>
        <dbReference type="PROSITE" id="PS50113"/>
    </source>
</evidence>
<dbReference type="Pfam" id="PF00512">
    <property type="entry name" value="HisKA"/>
    <property type="match status" value="1"/>
</dbReference>
<dbReference type="Gene3D" id="3.40.50.2300">
    <property type="match status" value="1"/>
</dbReference>
<dbReference type="PROSITE" id="PS50110">
    <property type="entry name" value="RESPONSE_REGULATORY"/>
    <property type="match status" value="1"/>
</dbReference>
<dbReference type="SUPFAM" id="SSF47384">
    <property type="entry name" value="Homodimeric domain of signal transducing histidine kinase"/>
    <property type="match status" value="1"/>
</dbReference>
<evidence type="ECO:0000259" key="7">
    <source>
        <dbReference type="PROSITE" id="PS50109"/>
    </source>
</evidence>
<dbReference type="SUPFAM" id="SSF55785">
    <property type="entry name" value="PYP-like sensor domain (PAS domain)"/>
    <property type="match status" value="2"/>
</dbReference>
<dbReference type="PROSITE" id="PS50113">
    <property type="entry name" value="PAC"/>
    <property type="match status" value="1"/>
</dbReference>
<dbReference type="InterPro" id="IPR001789">
    <property type="entry name" value="Sig_transdc_resp-reg_receiver"/>
</dbReference>
<accession>A0A0W0WNF1</accession>
<dbReference type="PROSITE" id="PS50109">
    <property type="entry name" value="HIS_KIN"/>
    <property type="match status" value="1"/>
</dbReference>
<keyword evidence="11" id="KW-1185">Reference proteome</keyword>
<dbReference type="InterPro" id="IPR003594">
    <property type="entry name" value="HATPase_dom"/>
</dbReference>
<name>A0A0W0WNF1_9GAMM</name>
<feature type="non-terminal residue" evidence="10">
    <location>
        <position position="574"/>
    </location>
</feature>
<dbReference type="SUPFAM" id="SSF52172">
    <property type="entry name" value="CheY-like"/>
    <property type="match status" value="1"/>
</dbReference>
<evidence type="ECO:0000256" key="6">
    <source>
        <dbReference type="PROSITE-ProRule" id="PRU00169"/>
    </source>
</evidence>
<dbReference type="Pfam" id="PF08448">
    <property type="entry name" value="PAS_4"/>
    <property type="match status" value="1"/>
</dbReference>
<evidence type="ECO:0000256" key="3">
    <source>
        <dbReference type="ARBA" id="ARBA00022553"/>
    </source>
</evidence>
<dbReference type="OrthoDB" id="9810730at2"/>
<dbReference type="PATRIC" id="fig|45070.6.peg.2267"/>
<feature type="domain" description="Response regulatory" evidence="8">
    <location>
        <begin position="531"/>
        <end position="574"/>
    </location>
</feature>
<dbReference type="InterPro" id="IPR035965">
    <property type="entry name" value="PAS-like_dom_sf"/>
</dbReference>
<gene>
    <name evidence="10" type="ORF">Lnau_2144</name>
</gene>
<dbReference type="PANTHER" id="PTHR43047:SF72">
    <property type="entry name" value="OSMOSENSING HISTIDINE PROTEIN KINASE SLN1"/>
    <property type="match status" value="1"/>
</dbReference>
<dbReference type="EMBL" id="LNYO01000021">
    <property type="protein sequence ID" value="KTD33852.1"/>
    <property type="molecule type" value="Genomic_DNA"/>
</dbReference>
<evidence type="ECO:0000256" key="4">
    <source>
        <dbReference type="ARBA" id="ARBA00022679"/>
    </source>
</evidence>
<dbReference type="RefSeq" id="WP_157070654.1">
    <property type="nucleotide sequence ID" value="NZ_LNYO01000021.1"/>
</dbReference>
<protein>
    <recommendedName>
        <fullName evidence="2">histidine kinase</fullName>
        <ecNumber evidence="2">2.7.13.3</ecNumber>
    </recommendedName>
</protein>
<dbReference type="Gene3D" id="1.10.287.130">
    <property type="match status" value="1"/>
</dbReference>
<sequence>MKKSEITSACIHQDVILNAILDYGSDIAIVIANDFSIEILNSTSEKFYKWPLERVRGYNFLELCQEQRIICPIPAHFFKNPQLLNFNLDCKNASGNVCNINWIICPLTLADHDIKGALIIGKDVELKKNNIAYFLNGIIDAIPGCLYWKDCNGYYLGCNNLTAKLAGLSSPYEVIGKTDQELWGEQAISLIANDTEVMTQGNAIIVSESLKTASGQLMHFTGVKMPLRDENNQVIGIIGNSLDITELKEAQTELKKSMELVKAANLAKTEFLENMRHDIRTPLSGIVGFSEILKLESQEPRIKEYADNLAASSHALLDLMDEVLEAVRVSSGEIPKLKKKFDLNLMLNQVINLHKAKAGEKKLQLNYIYDDNLPRYVIGDKIRLHRIILELIGNALNFTHSGHVTLTAELAKQKKRQLIIKFQVTDSGIGIDKDKQQDIYLQFKRLTPSYKGLYKGAGLGLYIIKQFIDELDGEIYVKSALDCGTTFTCIIPLKAPLLDDNSGIEEVMPEEEQRFLNPVRTLAANPNQPNSVLVVEDSEIAQKVALTILTSMDCVVDLASSGQEALQHIKTKRY</sequence>
<dbReference type="SMART" id="SM00388">
    <property type="entry name" value="HisKA"/>
    <property type="match status" value="1"/>
</dbReference>
<dbReference type="CDD" id="cd00082">
    <property type="entry name" value="HisKA"/>
    <property type="match status" value="1"/>
</dbReference>
<dbReference type="InterPro" id="IPR036097">
    <property type="entry name" value="HisK_dim/P_sf"/>
</dbReference>
<evidence type="ECO:0000313" key="10">
    <source>
        <dbReference type="EMBL" id="KTD33852.1"/>
    </source>
</evidence>
<feature type="domain" description="Histidine kinase" evidence="7">
    <location>
        <begin position="274"/>
        <end position="495"/>
    </location>
</feature>
<organism evidence="10 11">
    <name type="scientific">Legionella nautarum</name>
    <dbReference type="NCBI Taxonomy" id="45070"/>
    <lineage>
        <taxon>Bacteria</taxon>
        <taxon>Pseudomonadati</taxon>
        <taxon>Pseudomonadota</taxon>
        <taxon>Gammaproteobacteria</taxon>
        <taxon>Legionellales</taxon>
        <taxon>Legionellaceae</taxon>
        <taxon>Legionella</taxon>
    </lineage>
</organism>
<dbReference type="AlphaFoldDB" id="A0A0W0WNF1"/>
<dbReference type="InterPro" id="IPR005467">
    <property type="entry name" value="His_kinase_dom"/>
</dbReference>